<dbReference type="EMBL" id="LR796981">
    <property type="protein sequence ID" value="CAB4179378.1"/>
    <property type="molecule type" value="Genomic_DNA"/>
</dbReference>
<name>A0A6J5T2M1_9CAUD</name>
<proteinExistence type="predicted"/>
<accession>A0A6J5T2M1</accession>
<dbReference type="EMBL" id="LR797501">
    <property type="protein sequence ID" value="CAB4220917.1"/>
    <property type="molecule type" value="Genomic_DNA"/>
</dbReference>
<sequence>MSYFLDRFKLIQERYFKDYNSRKHYSTWLGTKRFDSRIEIDVLPNTYYEEEYKGHALIIQGSHSKWNTIFDKNGMPFTWTPDKSEIATRGEAVNRDVYSAWAWRIGDPTDVKELQWNSQYAIIRGSHSSDNLAKTIKGAKKRLDLEAKIVAVLDQLISITNERMDYARDMSEYTPYNALVNDQVFIQGHGRLRKGIIVETTGSRFIVAYVTPSNHSDLKYKTLPLSRMYRKENA</sequence>
<evidence type="ECO:0000313" key="1">
    <source>
        <dbReference type="EMBL" id="CAB4179378.1"/>
    </source>
</evidence>
<protein>
    <submittedName>
        <fullName evidence="2">Uncharacterized protein</fullName>
    </submittedName>
</protein>
<reference evidence="2" key="1">
    <citation type="submission" date="2020-05" db="EMBL/GenBank/DDBJ databases">
        <authorList>
            <person name="Chiriac C."/>
            <person name="Salcher M."/>
            <person name="Ghai R."/>
            <person name="Kavagutti S V."/>
        </authorList>
    </citation>
    <scope>NUCLEOTIDE SEQUENCE</scope>
</reference>
<evidence type="ECO:0000313" key="2">
    <source>
        <dbReference type="EMBL" id="CAB4220917.1"/>
    </source>
</evidence>
<organism evidence="2">
    <name type="scientific">uncultured Caudovirales phage</name>
    <dbReference type="NCBI Taxonomy" id="2100421"/>
    <lineage>
        <taxon>Viruses</taxon>
        <taxon>Duplodnaviria</taxon>
        <taxon>Heunggongvirae</taxon>
        <taxon>Uroviricota</taxon>
        <taxon>Caudoviricetes</taxon>
        <taxon>Peduoviridae</taxon>
        <taxon>Maltschvirus</taxon>
        <taxon>Maltschvirus maltsch</taxon>
    </lineage>
</organism>
<gene>
    <name evidence="1" type="ORF">UFOVP1033_103</name>
    <name evidence="2" type="ORF">UFOVP1631_103</name>
</gene>